<evidence type="ECO:0000313" key="2">
    <source>
        <dbReference type="Proteomes" id="UP000198356"/>
    </source>
</evidence>
<name>A0A239LAS0_9BACT</name>
<protein>
    <submittedName>
        <fullName evidence="1">Uncharacterized protein</fullName>
    </submittedName>
</protein>
<dbReference type="Proteomes" id="UP000198356">
    <property type="component" value="Unassembled WGS sequence"/>
</dbReference>
<dbReference type="InterPro" id="IPR054271">
    <property type="entry name" value="DUF7002"/>
</dbReference>
<dbReference type="Pfam" id="PF22531">
    <property type="entry name" value="DUF7002"/>
    <property type="match status" value="1"/>
</dbReference>
<evidence type="ECO:0000313" key="1">
    <source>
        <dbReference type="EMBL" id="SNT27385.1"/>
    </source>
</evidence>
<sequence>MDVPAFTQLFPKLYHLTFASNLPGIRQHGLLSTTALAKLHGFDEDELRATVTERRRCIQQLHGVTLRDQIPMNEKKMKTCLVGVSIPEWIALLNTKIFFFLSKEKALEFAGKYADYENVLLETDTAGLLTTHAEDATLCRIHPGAFLSNARPRGRNSFIPIAEYLYKKSRDTPAELTLDTAVPNILDISQITTLG</sequence>
<dbReference type="AlphaFoldDB" id="A0A239LAS0"/>
<organism evidence="1 2">
    <name type="scientific">Granulicella rosea</name>
    <dbReference type="NCBI Taxonomy" id="474952"/>
    <lineage>
        <taxon>Bacteria</taxon>
        <taxon>Pseudomonadati</taxon>
        <taxon>Acidobacteriota</taxon>
        <taxon>Terriglobia</taxon>
        <taxon>Terriglobales</taxon>
        <taxon>Acidobacteriaceae</taxon>
        <taxon>Granulicella</taxon>
    </lineage>
</organism>
<reference evidence="1 2" key="1">
    <citation type="submission" date="2017-06" db="EMBL/GenBank/DDBJ databases">
        <authorList>
            <person name="Kim H.J."/>
            <person name="Triplett B.A."/>
        </authorList>
    </citation>
    <scope>NUCLEOTIDE SEQUENCE [LARGE SCALE GENOMIC DNA]</scope>
    <source>
        <strain evidence="1 2">DSM 18704</strain>
    </source>
</reference>
<gene>
    <name evidence="1" type="ORF">SAMN05421770_106243</name>
</gene>
<dbReference type="RefSeq" id="WP_089409557.1">
    <property type="nucleotide sequence ID" value="NZ_FZOU01000006.1"/>
</dbReference>
<dbReference type="OrthoDB" id="154268at2"/>
<dbReference type="EMBL" id="FZOU01000006">
    <property type="protein sequence ID" value="SNT27385.1"/>
    <property type="molecule type" value="Genomic_DNA"/>
</dbReference>
<accession>A0A239LAS0</accession>
<proteinExistence type="predicted"/>
<keyword evidence="2" id="KW-1185">Reference proteome</keyword>